<evidence type="ECO:0000259" key="1">
    <source>
        <dbReference type="Pfam" id="PF04155"/>
    </source>
</evidence>
<dbReference type="STRING" id="29170.A0A368H609"/>
<protein>
    <submittedName>
        <fullName evidence="2">Ground-like domain protein</fullName>
    </submittedName>
</protein>
<evidence type="ECO:0000313" key="3">
    <source>
        <dbReference type="Proteomes" id="UP000252519"/>
    </source>
</evidence>
<dbReference type="Proteomes" id="UP000252519">
    <property type="component" value="Unassembled WGS sequence"/>
</dbReference>
<comment type="caution">
    <text evidence="2">The sequence shown here is derived from an EMBL/GenBank/DDBJ whole genome shotgun (WGS) entry which is preliminary data.</text>
</comment>
<organism evidence="2 3">
    <name type="scientific">Ancylostoma caninum</name>
    <name type="common">Dog hookworm</name>
    <dbReference type="NCBI Taxonomy" id="29170"/>
    <lineage>
        <taxon>Eukaryota</taxon>
        <taxon>Metazoa</taxon>
        <taxon>Ecdysozoa</taxon>
        <taxon>Nematoda</taxon>
        <taxon>Chromadorea</taxon>
        <taxon>Rhabditida</taxon>
        <taxon>Rhabditina</taxon>
        <taxon>Rhabditomorpha</taxon>
        <taxon>Strongyloidea</taxon>
        <taxon>Ancylostomatidae</taxon>
        <taxon>Ancylostomatinae</taxon>
        <taxon>Ancylostoma</taxon>
    </lineage>
</organism>
<feature type="domain" description="Ground-like" evidence="1">
    <location>
        <begin position="32"/>
        <end position="102"/>
    </location>
</feature>
<gene>
    <name evidence="2" type="ORF">ANCCAN_03310</name>
</gene>
<dbReference type="AlphaFoldDB" id="A0A368H609"/>
<dbReference type="InterPro" id="IPR007284">
    <property type="entry name" value="Ground-like_dom"/>
</dbReference>
<accession>A0A368H609</accession>
<sequence length="105" mass="12162">MDPMVEKFRKTRKMKHAVGATRSQLKTEPSAKCNSVKLKKIMHQKMSFSATISKQMIYSAAVMTYPRRIVNVICSRHSFSYIVVTSPIYCEHRKARLTCFTFLQP</sequence>
<dbReference type="EMBL" id="JOJR01000021">
    <property type="protein sequence ID" value="RCN50697.1"/>
    <property type="molecule type" value="Genomic_DNA"/>
</dbReference>
<proteinExistence type="predicted"/>
<dbReference type="Pfam" id="PF04155">
    <property type="entry name" value="Ground-like"/>
    <property type="match status" value="1"/>
</dbReference>
<name>A0A368H609_ANCCA</name>
<keyword evidence="3" id="KW-1185">Reference proteome</keyword>
<reference evidence="2 3" key="1">
    <citation type="submission" date="2014-10" db="EMBL/GenBank/DDBJ databases">
        <title>Draft genome of the hookworm Ancylostoma caninum.</title>
        <authorList>
            <person name="Mitreva M."/>
        </authorList>
    </citation>
    <scope>NUCLEOTIDE SEQUENCE [LARGE SCALE GENOMIC DNA]</scope>
    <source>
        <strain evidence="2 3">Baltimore</strain>
    </source>
</reference>
<evidence type="ECO:0000313" key="2">
    <source>
        <dbReference type="EMBL" id="RCN50697.1"/>
    </source>
</evidence>
<dbReference type="OrthoDB" id="5825670at2759"/>